<evidence type="ECO:0000313" key="3">
    <source>
        <dbReference type="Proteomes" id="UP000185725"/>
    </source>
</evidence>
<reference evidence="2 4" key="2">
    <citation type="submission" date="2018-06" db="EMBL/GenBank/DDBJ databases">
        <authorList>
            <consortium name="Pathogen Informatics"/>
            <person name="Doyle S."/>
        </authorList>
    </citation>
    <scope>NUCLEOTIDE SEQUENCE [LARGE SCALE GENOMIC DNA]</scope>
    <source>
        <strain evidence="2 4">NCTC13560</strain>
    </source>
</reference>
<evidence type="ECO:0000313" key="4">
    <source>
        <dbReference type="Proteomes" id="UP000255231"/>
    </source>
</evidence>
<sequence>MRMFLAILFFLNISCENKERYTVIGVWELSESTTDNGAKFVKNDDFEYLISFSKDSMYTQSLNGKIFSGIYKISHKNILELIDPVINDTVLYSYRFEKERLILDEIDLKGSFICDEGCSKIFVKIKK</sequence>
<dbReference type="Proteomes" id="UP000185725">
    <property type="component" value="Unassembled WGS sequence"/>
</dbReference>
<keyword evidence="3" id="KW-1185">Reference proteome</keyword>
<evidence type="ECO:0008006" key="5">
    <source>
        <dbReference type="Google" id="ProtNLM"/>
    </source>
</evidence>
<dbReference type="EMBL" id="UFVS01000002">
    <property type="protein sequence ID" value="SUY53484.1"/>
    <property type="molecule type" value="Genomic_DNA"/>
</dbReference>
<dbReference type="AlphaFoldDB" id="A0A381JSH3"/>
<accession>A0A381JSH3</accession>
<reference evidence="1 3" key="1">
    <citation type="submission" date="2017-01" db="EMBL/GenBank/DDBJ databases">
        <authorList>
            <person name="Varghese N."/>
            <person name="Submissions S."/>
        </authorList>
    </citation>
    <scope>NUCLEOTIDE SEQUENCE [LARGE SCALE GENOMIC DNA]</scope>
    <source>
        <strain evidence="1 3">ATCC 27950</strain>
    </source>
</reference>
<name>A0A381JSH3_9FLAO</name>
<dbReference type="Proteomes" id="UP000255231">
    <property type="component" value="Unassembled WGS sequence"/>
</dbReference>
<evidence type="ECO:0000313" key="1">
    <source>
        <dbReference type="EMBL" id="SIQ69461.1"/>
    </source>
</evidence>
<organism evidence="2 4">
    <name type="scientific">Chryseobacterium indoltheticum</name>
    <dbReference type="NCBI Taxonomy" id="254"/>
    <lineage>
        <taxon>Bacteria</taxon>
        <taxon>Pseudomonadati</taxon>
        <taxon>Bacteroidota</taxon>
        <taxon>Flavobacteriia</taxon>
        <taxon>Flavobacteriales</taxon>
        <taxon>Weeksellaceae</taxon>
        <taxon>Chryseobacterium group</taxon>
        <taxon>Chryseobacterium</taxon>
    </lineage>
</organism>
<gene>
    <name evidence="2" type="ORF">NCTC13560_03413</name>
    <name evidence="1" type="ORF">SAMN05421682_107163</name>
</gene>
<proteinExistence type="predicted"/>
<evidence type="ECO:0000313" key="2">
    <source>
        <dbReference type="EMBL" id="SUY53484.1"/>
    </source>
</evidence>
<dbReference type="KEGG" id="cil:EG358_17185"/>
<protein>
    <recommendedName>
        <fullName evidence="5">Lipocalin-like domain-containing protein</fullName>
    </recommendedName>
</protein>
<dbReference type="EMBL" id="FTMF01000007">
    <property type="protein sequence ID" value="SIQ69461.1"/>
    <property type="molecule type" value="Genomic_DNA"/>
</dbReference>